<feature type="coiled-coil region" evidence="1">
    <location>
        <begin position="203"/>
        <end position="230"/>
    </location>
</feature>
<accession>A0A8H7F117</accession>
<dbReference type="EMBL" id="JABXXO010000008">
    <property type="protein sequence ID" value="KAF7771738.1"/>
    <property type="molecule type" value="Genomic_DNA"/>
</dbReference>
<evidence type="ECO:0000313" key="3">
    <source>
        <dbReference type="EMBL" id="KAF7771738.1"/>
    </source>
</evidence>
<keyword evidence="1" id="KW-0175">Coiled coil</keyword>
<protein>
    <recommendedName>
        <fullName evidence="2">G domain-containing protein</fullName>
    </recommendedName>
</protein>
<proteinExistence type="predicted"/>
<sequence>MSNSPGAETINAVQTIRKDDIVIAFMGPTGAGKSYFIDLLTGQKGKRAGSSLKSVTSQIQATRVRHQGYDDRIVLVDTPGFDDTTRSDMEILQIISEWMQKTYSKKVKLSGLIYLHRITDNRMAGSPHKNLRMFGELCGDVAMTQVRLVSTMWGKVKPEVGEGRERELRDKFWMRFIEKGSKIERLRDTKGEEAWRIVEGLIHDSKEREAVLLQEELVELQKQLNETAAGKTLYTSLQKLLADQKESLTSLLAQVEKSNDPNLTKELRKEYARINDQFQRTFQEVTKLKIPIGKRIMIYFFGKKTRAKAIKVSEA</sequence>
<dbReference type="InterPro" id="IPR027417">
    <property type="entry name" value="P-loop_NTPase"/>
</dbReference>
<evidence type="ECO:0000313" key="4">
    <source>
        <dbReference type="Proteomes" id="UP000629468"/>
    </source>
</evidence>
<gene>
    <name evidence="3" type="ORF">Agabi119p4_6049</name>
</gene>
<dbReference type="SUPFAM" id="SSF52540">
    <property type="entry name" value="P-loop containing nucleoside triphosphate hydrolases"/>
    <property type="match status" value="1"/>
</dbReference>
<comment type="caution">
    <text evidence="3">The sequence shown here is derived from an EMBL/GenBank/DDBJ whole genome shotgun (WGS) entry which is preliminary data.</text>
</comment>
<reference evidence="3 4" key="1">
    <citation type="journal article" name="Sci. Rep.">
        <title>Telomere-to-telomere assembled and centromere annotated genomes of the two main subspecies of the button mushroom Agaricus bisporus reveal especially polymorphic chromosome ends.</title>
        <authorList>
            <person name="Sonnenberg A.S.M."/>
            <person name="Sedaghat-Telgerd N."/>
            <person name="Lavrijssen B."/>
            <person name="Ohm R.A."/>
            <person name="Hendrickx P.M."/>
            <person name="Scholtmeijer K."/>
            <person name="Baars J.J.P."/>
            <person name="van Peer A."/>
        </authorList>
    </citation>
    <scope>NUCLEOTIDE SEQUENCE [LARGE SCALE GENOMIC DNA]</scope>
    <source>
        <strain evidence="3 4">H119_p4</strain>
    </source>
</reference>
<dbReference type="Proteomes" id="UP000629468">
    <property type="component" value="Unassembled WGS sequence"/>
</dbReference>
<organism evidence="3 4">
    <name type="scientific">Agaricus bisporus var. burnettii</name>
    <dbReference type="NCBI Taxonomy" id="192524"/>
    <lineage>
        <taxon>Eukaryota</taxon>
        <taxon>Fungi</taxon>
        <taxon>Dikarya</taxon>
        <taxon>Basidiomycota</taxon>
        <taxon>Agaricomycotina</taxon>
        <taxon>Agaricomycetes</taxon>
        <taxon>Agaricomycetidae</taxon>
        <taxon>Agaricales</taxon>
        <taxon>Agaricineae</taxon>
        <taxon>Agaricaceae</taxon>
        <taxon>Agaricus</taxon>
    </lineage>
</organism>
<dbReference type="Gene3D" id="3.40.50.300">
    <property type="entry name" value="P-loop containing nucleotide triphosphate hydrolases"/>
    <property type="match status" value="1"/>
</dbReference>
<dbReference type="AlphaFoldDB" id="A0A8H7F117"/>
<dbReference type="Pfam" id="PF01926">
    <property type="entry name" value="MMR_HSR1"/>
    <property type="match status" value="1"/>
</dbReference>
<dbReference type="GO" id="GO:0005525">
    <property type="term" value="F:GTP binding"/>
    <property type="evidence" value="ECO:0007669"/>
    <property type="project" value="InterPro"/>
</dbReference>
<feature type="domain" description="G" evidence="2">
    <location>
        <begin position="23"/>
        <end position="92"/>
    </location>
</feature>
<dbReference type="CDD" id="cd00882">
    <property type="entry name" value="Ras_like_GTPase"/>
    <property type="match status" value="1"/>
</dbReference>
<name>A0A8H7F117_AGABI</name>
<evidence type="ECO:0000256" key="1">
    <source>
        <dbReference type="SAM" id="Coils"/>
    </source>
</evidence>
<evidence type="ECO:0000259" key="2">
    <source>
        <dbReference type="Pfam" id="PF01926"/>
    </source>
</evidence>
<dbReference type="InterPro" id="IPR006073">
    <property type="entry name" value="GTP-bd"/>
</dbReference>